<keyword evidence="7" id="KW-1015">Disulfide bond</keyword>
<dbReference type="InterPro" id="IPR041868">
    <property type="entry name" value="PDIA3_PDI_b"/>
</dbReference>
<dbReference type="PANTHER" id="PTHR18929">
    <property type="entry name" value="PROTEIN DISULFIDE ISOMERASE"/>
    <property type="match status" value="1"/>
</dbReference>
<dbReference type="Proteomes" id="UP000694427">
    <property type="component" value="Unplaced"/>
</dbReference>
<keyword evidence="14" id="KW-1185">Reference proteome</keyword>
<dbReference type="PROSITE" id="PS51352">
    <property type="entry name" value="THIOREDOXIN_2"/>
    <property type="match status" value="2"/>
</dbReference>
<accession>A0A8C1PHI2</accession>
<proteinExistence type="inferred from homology"/>
<evidence type="ECO:0000256" key="5">
    <source>
        <dbReference type="ARBA" id="ARBA00022729"/>
    </source>
</evidence>
<feature type="chain" id="PRO_5045429467" description="protein disulfide-isomerase" evidence="11">
    <location>
        <begin position="25"/>
        <end position="485"/>
    </location>
</feature>
<dbReference type="PRINTS" id="PR00421">
    <property type="entry name" value="THIOREDOXIN"/>
</dbReference>
<comment type="catalytic activity">
    <reaction evidence="1">
        <text>Catalyzes the rearrangement of -S-S- bonds in proteins.</text>
        <dbReference type="EC" id="5.3.4.1"/>
    </reaction>
</comment>
<dbReference type="CDD" id="cd03069">
    <property type="entry name" value="PDI_b_ERp57"/>
    <property type="match status" value="1"/>
</dbReference>
<dbReference type="InterPro" id="IPR013766">
    <property type="entry name" value="Thioredoxin_domain"/>
</dbReference>
<dbReference type="PROSITE" id="PS00194">
    <property type="entry name" value="THIOREDOXIN_1"/>
    <property type="match status" value="2"/>
</dbReference>
<evidence type="ECO:0000256" key="11">
    <source>
        <dbReference type="SAM" id="SignalP"/>
    </source>
</evidence>
<gene>
    <name evidence="13" type="primary">LOC109066466</name>
</gene>
<evidence type="ECO:0000313" key="14">
    <source>
        <dbReference type="Proteomes" id="UP000694427"/>
    </source>
</evidence>
<evidence type="ECO:0000256" key="6">
    <source>
        <dbReference type="ARBA" id="ARBA00022737"/>
    </source>
</evidence>
<dbReference type="GO" id="GO:0034976">
    <property type="term" value="P:response to endoplasmic reticulum stress"/>
    <property type="evidence" value="ECO:0007669"/>
    <property type="project" value="TreeGrafter"/>
</dbReference>
<organism evidence="13 14">
    <name type="scientific">Cyprinus carpio</name>
    <name type="common">Common carp</name>
    <dbReference type="NCBI Taxonomy" id="7962"/>
    <lineage>
        <taxon>Eukaryota</taxon>
        <taxon>Metazoa</taxon>
        <taxon>Chordata</taxon>
        <taxon>Craniata</taxon>
        <taxon>Vertebrata</taxon>
        <taxon>Euteleostomi</taxon>
        <taxon>Actinopterygii</taxon>
        <taxon>Neopterygii</taxon>
        <taxon>Teleostei</taxon>
        <taxon>Ostariophysi</taxon>
        <taxon>Cypriniformes</taxon>
        <taxon>Cyprinidae</taxon>
        <taxon>Cyprininae</taxon>
        <taxon>Cyprinus</taxon>
    </lineage>
</organism>
<dbReference type="Pfam" id="PF13848">
    <property type="entry name" value="Thioredoxin_6"/>
    <property type="match status" value="1"/>
</dbReference>
<dbReference type="GO" id="GO:0003756">
    <property type="term" value="F:protein disulfide isomerase activity"/>
    <property type="evidence" value="ECO:0007669"/>
    <property type="project" value="UniProtKB-EC"/>
</dbReference>
<reference evidence="13" key="1">
    <citation type="submission" date="2025-08" db="UniProtKB">
        <authorList>
            <consortium name="Ensembl"/>
        </authorList>
    </citation>
    <scope>IDENTIFICATION</scope>
</reference>
<dbReference type="Gene3D" id="3.40.30.10">
    <property type="entry name" value="Glutaredoxin"/>
    <property type="match status" value="4"/>
</dbReference>
<dbReference type="AlphaFoldDB" id="A0A8C1PHI2"/>
<dbReference type="PANTHER" id="PTHR18929:SF60">
    <property type="entry name" value="PROTEIN DISULFIDE-ISOMERASE"/>
    <property type="match status" value="1"/>
</dbReference>
<evidence type="ECO:0000256" key="4">
    <source>
        <dbReference type="ARBA" id="ARBA00012723"/>
    </source>
</evidence>
<dbReference type="GO" id="GO:0006457">
    <property type="term" value="P:protein folding"/>
    <property type="evidence" value="ECO:0007669"/>
    <property type="project" value="TreeGrafter"/>
</dbReference>
<dbReference type="EC" id="5.3.4.1" evidence="4"/>
<evidence type="ECO:0000259" key="12">
    <source>
        <dbReference type="PROSITE" id="PS51352"/>
    </source>
</evidence>
<dbReference type="GO" id="GO:0005788">
    <property type="term" value="C:endoplasmic reticulum lumen"/>
    <property type="evidence" value="ECO:0007669"/>
    <property type="project" value="UniProtKB-SubCell"/>
</dbReference>
<feature type="domain" description="Thioredoxin" evidence="12">
    <location>
        <begin position="331"/>
        <end position="466"/>
    </location>
</feature>
<feature type="signal peptide" evidence="11">
    <location>
        <begin position="1"/>
        <end position="24"/>
    </location>
</feature>
<evidence type="ECO:0000256" key="7">
    <source>
        <dbReference type="ARBA" id="ARBA00023157"/>
    </source>
</evidence>
<dbReference type="InterPro" id="IPR036249">
    <property type="entry name" value="Thioredoxin-like_sf"/>
</dbReference>
<dbReference type="InterPro" id="IPR017937">
    <property type="entry name" value="Thioredoxin_CS"/>
</dbReference>
<sequence length="485" mass="55182">MHWKEFEMMLCVLFIAAFAAAARASDVLEFTDDDFDSKIGDHDLILVEFFAPWCGHCKRLAPEYEAAATRLKGIVPLAKVDCTANSNVCGKYGVSGYPTLKIFRDGEDSGGYDGPRTADGIVSHLKKQAGPASVELKSEAEFEKFIGGRDASVVGFFADGGSVAQGEFLKAASALRESYRFGHTNVEDLLKKHDDDGEGIVLFRPPLLSNKFEDSSVKFTEDKFTSAKIKKFIQDNIFGICPHMTDDNKDQLKGKDLLVAYYDVDYEKNPKGSNYWRNRQFGKGCNFFVTRLRYWDNHNTLDSWPIRAHRAFQNEEPCKNRHVSERRGIEEQKMYYYFFFTLKPRKNISLHQIHKIMIFLVIVAENFDSIVNDESKDVLIEFYAPWCGHCKSLEPKYKELGEKLSGDPNIVIAKMDATANDVPSQYEVRGFPTIYFSPAGQKQNPKKYEGGREVSDFISYLKREATNTVVMQEDEKKSKKKKSEL</sequence>
<evidence type="ECO:0000256" key="9">
    <source>
        <dbReference type="ARBA" id="ARBA00023284"/>
    </source>
</evidence>
<dbReference type="InterPro" id="IPR005788">
    <property type="entry name" value="PDI_thioredoxin-like_dom"/>
</dbReference>
<dbReference type="Ensembl" id="ENSCCRT00010120003.1">
    <property type="protein sequence ID" value="ENSCCRP00010107851.1"/>
    <property type="gene ID" value="ENSCCRG00010047299.1"/>
</dbReference>
<keyword evidence="8" id="KW-0413">Isomerase</keyword>
<evidence type="ECO:0000256" key="8">
    <source>
        <dbReference type="ARBA" id="ARBA00023235"/>
    </source>
</evidence>
<feature type="domain" description="Thioredoxin" evidence="12">
    <location>
        <begin position="13"/>
        <end position="130"/>
    </location>
</feature>
<dbReference type="NCBIfam" id="TIGR01126">
    <property type="entry name" value="pdi_dom"/>
    <property type="match status" value="2"/>
</dbReference>
<dbReference type="SUPFAM" id="SSF52833">
    <property type="entry name" value="Thioredoxin-like"/>
    <property type="match status" value="3"/>
</dbReference>
<evidence type="ECO:0000256" key="10">
    <source>
        <dbReference type="RuleBase" id="RU004208"/>
    </source>
</evidence>
<evidence type="ECO:0000256" key="1">
    <source>
        <dbReference type="ARBA" id="ARBA00001182"/>
    </source>
</evidence>
<keyword evidence="6" id="KW-0677">Repeat</keyword>
<evidence type="ECO:0000256" key="3">
    <source>
        <dbReference type="ARBA" id="ARBA00006347"/>
    </source>
</evidence>
<comment type="subcellular location">
    <subcellularLocation>
        <location evidence="2">Endoplasmic reticulum lumen</location>
    </subcellularLocation>
</comment>
<name>A0A8C1PHI2_CYPCA</name>
<keyword evidence="5 11" id="KW-0732">Signal</keyword>
<dbReference type="GO" id="GO:0009986">
    <property type="term" value="C:cell surface"/>
    <property type="evidence" value="ECO:0007669"/>
    <property type="project" value="TreeGrafter"/>
</dbReference>
<dbReference type="CDD" id="cd02995">
    <property type="entry name" value="PDI_a_PDI_a'_C"/>
    <property type="match status" value="1"/>
</dbReference>
<evidence type="ECO:0000256" key="2">
    <source>
        <dbReference type="ARBA" id="ARBA00004319"/>
    </source>
</evidence>
<keyword evidence="9" id="KW-0676">Redox-active center</keyword>
<protein>
    <recommendedName>
        <fullName evidence="4">protein disulfide-isomerase</fullName>
        <ecNumber evidence="4">5.3.4.1</ecNumber>
    </recommendedName>
</protein>
<evidence type="ECO:0000313" key="13">
    <source>
        <dbReference type="Ensembl" id="ENSCCRP00010107851.1"/>
    </source>
</evidence>
<dbReference type="GO" id="GO:0042470">
    <property type="term" value="C:melanosome"/>
    <property type="evidence" value="ECO:0007669"/>
    <property type="project" value="UniProtKB-SubCell"/>
</dbReference>
<comment type="similarity">
    <text evidence="3 10">Belongs to the protein disulfide isomerase family.</text>
</comment>
<reference evidence="13" key="2">
    <citation type="submission" date="2025-09" db="UniProtKB">
        <authorList>
            <consortium name="Ensembl"/>
        </authorList>
    </citation>
    <scope>IDENTIFICATION</scope>
</reference>
<dbReference type="Pfam" id="PF00085">
    <property type="entry name" value="Thioredoxin"/>
    <property type="match status" value="2"/>
</dbReference>